<dbReference type="RefSeq" id="WP_380619937.1">
    <property type="nucleotide sequence ID" value="NZ_JBHSDK010000013.1"/>
</dbReference>
<protein>
    <submittedName>
        <fullName evidence="1">Trypsin-like serine peptidase</fullName>
        <ecNumber evidence="1">3.4.21.-</ecNumber>
    </submittedName>
</protein>
<accession>A0ABV8TXJ0</accession>
<organism evidence="1 2">
    <name type="scientific">Salininema proteolyticum</name>
    <dbReference type="NCBI Taxonomy" id="1607685"/>
    <lineage>
        <taxon>Bacteria</taxon>
        <taxon>Bacillati</taxon>
        <taxon>Actinomycetota</taxon>
        <taxon>Actinomycetes</taxon>
        <taxon>Glycomycetales</taxon>
        <taxon>Glycomycetaceae</taxon>
        <taxon>Salininema</taxon>
    </lineage>
</organism>
<evidence type="ECO:0000313" key="1">
    <source>
        <dbReference type="EMBL" id="MFC4335305.1"/>
    </source>
</evidence>
<dbReference type="GO" id="GO:0016787">
    <property type="term" value="F:hydrolase activity"/>
    <property type="evidence" value="ECO:0007669"/>
    <property type="project" value="UniProtKB-KW"/>
</dbReference>
<dbReference type="SUPFAM" id="SSF50494">
    <property type="entry name" value="Trypsin-like serine proteases"/>
    <property type="match status" value="1"/>
</dbReference>
<dbReference type="Pfam" id="PF13365">
    <property type="entry name" value="Trypsin_2"/>
    <property type="match status" value="1"/>
</dbReference>
<dbReference type="PANTHER" id="PTHR36234:SF5">
    <property type="entry name" value="LYSYL ENDOPEPTIDASE"/>
    <property type="match status" value="1"/>
</dbReference>
<dbReference type="PANTHER" id="PTHR36234">
    <property type="entry name" value="LYSYL ENDOPEPTIDASE"/>
    <property type="match status" value="1"/>
</dbReference>
<comment type="caution">
    <text evidence="1">The sequence shown here is derived from an EMBL/GenBank/DDBJ whole genome shotgun (WGS) entry which is preliminary data.</text>
</comment>
<keyword evidence="2" id="KW-1185">Reference proteome</keyword>
<dbReference type="EC" id="3.4.21.-" evidence="1"/>
<dbReference type="Proteomes" id="UP001595823">
    <property type="component" value="Unassembled WGS sequence"/>
</dbReference>
<evidence type="ECO:0000313" key="2">
    <source>
        <dbReference type="Proteomes" id="UP001595823"/>
    </source>
</evidence>
<sequence length="418" mass="45645">MVHPEPSHGPIRRPARRRRRKITALTAAGAAAAAVAVAVVPDAMADRLDLPFGDSPGEEDFLPVDDAVKSIVDIGERVEVSESLGYDDYEAGKRTLRFAKEGASYVKVHFDRLLLMDGDSLTVSSPDGSESHTYEDTLLDDWAMSVSGDEAVLELSVSENRTSFPGTLGAVVDEVAYGLRDEVVDAAVRDRADGARVPESNCGSTQRRPVPCYESEHPAMVAQAEPVARLLVDGTTLCTAFTVSEKNRLLTNNHCFTQDWEAKRTEVWFGYGCRSCRDETPTDPVKVRGDRVLRTDKSHDYTLFTVDNFRAVRGFGHLELADRRAKRGDQLYIPQHPGGRPKEIAVDPGGSCEVTRARIDGYVEGTDIAYHCDTEFGSSGSPVLSRDSHEVVALHHFGGCPNSGVSADLVRRDIADLL</sequence>
<gene>
    <name evidence="1" type="ORF">ACFPET_08860</name>
</gene>
<dbReference type="InterPro" id="IPR009003">
    <property type="entry name" value="Peptidase_S1_PA"/>
</dbReference>
<keyword evidence="1" id="KW-0378">Hydrolase</keyword>
<dbReference type="PROSITE" id="PS51318">
    <property type="entry name" value="TAT"/>
    <property type="match status" value="1"/>
</dbReference>
<dbReference type="InterPro" id="IPR043504">
    <property type="entry name" value="Peptidase_S1_PA_chymotrypsin"/>
</dbReference>
<dbReference type="Gene3D" id="2.40.10.10">
    <property type="entry name" value="Trypsin-like serine proteases"/>
    <property type="match status" value="2"/>
</dbReference>
<dbReference type="EMBL" id="JBHSDK010000013">
    <property type="protein sequence ID" value="MFC4335305.1"/>
    <property type="molecule type" value="Genomic_DNA"/>
</dbReference>
<proteinExistence type="predicted"/>
<dbReference type="InterPro" id="IPR006311">
    <property type="entry name" value="TAT_signal"/>
</dbReference>
<reference evidence="2" key="1">
    <citation type="journal article" date="2019" name="Int. J. Syst. Evol. Microbiol.">
        <title>The Global Catalogue of Microorganisms (GCM) 10K type strain sequencing project: providing services to taxonomists for standard genome sequencing and annotation.</title>
        <authorList>
            <consortium name="The Broad Institute Genomics Platform"/>
            <consortium name="The Broad Institute Genome Sequencing Center for Infectious Disease"/>
            <person name="Wu L."/>
            <person name="Ma J."/>
        </authorList>
    </citation>
    <scope>NUCLEOTIDE SEQUENCE [LARGE SCALE GENOMIC DNA]</scope>
    <source>
        <strain evidence="2">IBRC-M 10908</strain>
    </source>
</reference>
<name>A0ABV8TXJ0_9ACTN</name>